<proteinExistence type="inferred from homology"/>
<keyword evidence="9" id="KW-1185">Reference proteome</keyword>
<dbReference type="InterPro" id="IPR000415">
    <property type="entry name" value="Nitroreductase-like"/>
</dbReference>
<evidence type="ECO:0000256" key="1">
    <source>
        <dbReference type="ARBA" id="ARBA00001917"/>
    </source>
</evidence>
<dbReference type="EMBL" id="AEUZ02000001">
    <property type="protein sequence ID" value="EHJ57761.1"/>
    <property type="molecule type" value="Genomic_DNA"/>
</dbReference>
<dbReference type="eggNOG" id="COG0778">
    <property type="taxonomic scope" value="Bacteria"/>
</dbReference>
<keyword evidence="5" id="KW-0521">NADP</keyword>
<evidence type="ECO:0000256" key="6">
    <source>
        <dbReference type="ARBA" id="ARBA00023002"/>
    </source>
</evidence>
<evidence type="ECO:0000256" key="3">
    <source>
        <dbReference type="ARBA" id="ARBA00022630"/>
    </source>
</evidence>
<dbReference type="Gene3D" id="3.40.109.10">
    <property type="entry name" value="NADH Oxidase"/>
    <property type="match status" value="1"/>
</dbReference>
<organism evidence="8 9">
    <name type="scientific">Streptococcus urinalis 2285-97</name>
    <dbReference type="NCBI Taxonomy" id="764291"/>
    <lineage>
        <taxon>Bacteria</taxon>
        <taxon>Bacillati</taxon>
        <taxon>Bacillota</taxon>
        <taxon>Bacilli</taxon>
        <taxon>Lactobacillales</taxon>
        <taxon>Streptococcaceae</taxon>
        <taxon>Streptococcus</taxon>
    </lineage>
</organism>
<dbReference type="PANTHER" id="PTHR43673">
    <property type="entry name" value="NAD(P)H NITROREDUCTASE YDGI-RELATED"/>
    <property type="match status" value="1"/>
</dbReference>
<evidence type="ECO:0000259" key="7">
    <source>
        <dbReference type="Pfam" id="PF00881"/>
    </source>
</evidence>
<accession>G5KIE4</accession>
<evidence type="ECO:0000313" key="8">
    <source>
        <dbReference type="EMBL" id="EHJ57761.1"/>
    </source>
</evidence>
<keyword evidence="4" id="KW-0288">FMN</keyword>
<dbReference type="GO" id="GO:0016491">
    <property type="term" value="F:oxidoreductase activity"/>
    <property type="evidence" value="ECO:0007669"/>
    <property type="project" value="UniProtKB-KW"/>
</dbReference>
<evidence type="ECO:0000256" key="2">
    <source>
        <dbReference type="ARBA" id="ARBA00007118"/>
    </source>
</evidence>
<dbReference type="InterPro" id="IPR033878">
    <property type="entry name" value="NfsB-like"/>
</dbReference>
<dbReference type="Pfam" id="PF00881">
    <property type="entry name" value="Nitroreductase"/>
    <property type="match status" value="1"/>
</dbReference>
<protein>
    <submittedName>
        <fullName evidence="8">Nitroreductase family protein</fullName>
    </submittedName>
</protein>
<name>G5KIE4_9STRE</name>
<sequence>MTDPTLKKQVKDAINFRTAVRVYNDDKIPQDLLDIILDSAWQSPSSIGLEGWRFLVLENENLKKQLKEVAWGAQYQLETASHFILLLAEKNAWYDSQSVKDSLIRRGITDDNGFEQRLKTYKSFQLSDLAIHEGDDRALFDWTAKQTYIALGDMMITAAFLGIDSCPIEGFDYHAVNTILAENNIIDPKKEGVASMLSLGYRLRDPKHPKSRKPRESVITYIK</sequence>
<dbReference type="STRING" id="764291.STRUR_1655"/>
<evidence type="ECO:0000313" key="9">
    <source>
        <dbReference type="Proteomes" id="UP000005388"/>
    </source>
</evidence>
<comment type="cofactor">
    <cofactor evidence="1">
        <name>FMN</name>
        <dbReference type="ChEBI" id="CHEBI:58210"/>
    </cofactor>
</comment>
<keyword evidence="6" id="KW-0560">Oxidoreductase</keyword>
<comment type="caution">
    <text evidence="8">The sequence shown here is derived from an EMBL/GenBank/DDBJ whole genome shotgun (WGS) entry which is preliminary data.</text>
</comment>
<dbReference type="RefSeq" id="WP_006740455.1">
    <property type="nucleotide sequence ID" value="NZ_AEUZ02000001.1"/>
</dbReference>
<dbReference type="PANTHER" id="PTHR43673:SF2">
    <property type="entry name" value="NITROREDUCTASE"/>
    <property type="match status" value="1"/>
</dbReference>
<evidence type="ECO:0000256" key="4">
    <source>
        <dbReference type="ARBA" id="ARBA00022643"/>
    </source>
</evidence>
<reference evidence="8 9" key="1">
    <citation type="journal article" date="2014" name="Int. J. Syst. Evol. Microbiol.">
        <title>Phylogenomics and the dynamic genome evolution of the genus Streptococcus.</title>
        <authorList>
            <consortium name="The Broad Institute Genome Sequencing Platform"/>
            <person name="Richards V.P."/>
            <person name="Palmer S.R."/>
            <person name="Pavinski Bitar P.D."/>
            <person name="Qin X."/>
            <person name="Weinstock G.M."/>
            <person name="Highlander S.K."/>
            <person name="Town C.D."/>
            <person name="Burne R.A."/>
            <person name="Stanhope M.J."/>
        </authorList>
    </citation>
    <scope>NUCLEOTIDE SEQUENCE [LARGE SCALE GENOMIC DNA]</scope>
    <source>
        <strain evidence="8 9">2285-97</strain>
    </source>
</reference>
<evidence type="ECO:0000256" key="5">
    <source>
        <dbReference type="ARBA" id="ARBA00022857"/>
    </source>
</evidence>
<dbReference type="AlphaFoldDB" id="G5KIE4"/>
<keyword evidence="3" id="KW-0285">Flavoprotein</keyword>
<dbReference type="InterPro" id="IPR029479">
    <property type="entry name" value="Nitroreductase"/>
</dbReference>
<comment type="similarity">
    <text evidence="2">Belongs to the nitroreductase family.</text>
</comment>
<dbReference type="CDD" id="cd02149">
    <property type="entry name" value="NfsB-like"/>
    <property type="match status" value="1"/>
</dbReference>
<dbReference type="Proteomes" id="UP000005388">
    <property type="component" value="Unassembled WGS sequence"/>
</dbReference>
<dbReference type="SUPFAM" id="SSF55469">
    <property type="entry name" value="FMN-dependent nitroreductase-like"/>
    <property type="match status" value="1"/>
</dbReference>
<gene>
    <name evidence="8" type="ORF">STRUR_1655</name>
</gene>
<feature type="domain" description="Nitroreductase" evidence="7">
    <location>
        <begin position="15"/>
        <end position="201"/>
    </location>
</feature>